<keyword evidence="3" id="KW-1185">Reference proteome</keyword>
<proteinExistence type="predicted"/>
<dbReference type="Proteomes" id="UP000326340">
    <property type="component" value="Unassembled WGS sequence"/>
</dbReference>
<evidence type="ECO:0000256" key="1">
    <source>
        <dbReference type="SAM" id="SignalP"/>
    </source>
</evidence>
<evidence type="ECO:0000313" key="3">
    <source>
        <dbReference type="Proteomes" id="UP000326340"/>
    </source>
</evidence>
<dbReference type="OrthoDB" id="4793240at2759"/>
<comment type="caution">
    <text evidence="2">The sequence shown here is derived from an EMBL/GenBank/DDBJ whole genome shotgun (WGS) entry which is preliminary data.</text>
</comment>
<reference evidence="2 3" key="1">
    <citation type="journal article" date="2019" name="Sci. Rep.">
        <title>Colletotrichum shisoi sp. nov., an anthracnose pathogen of Perilla frutescens in Japan: molecular phylogenetic, morphological and genomic evidence.</title>
        <authorList>
            <person name="Gan P."/>
            <person name="Tsushima A."/>
            <person name="Hiroyama R."/>
            <person name="Narusaka M."/>
            <person name="Takano Y."/>
            <person name="Narusaka Y."/>
            <person name="Kawaradani M."/>
            <person name="Damm U."/>
            <person name="Shirasu K."/>
        </authorList>
    </citation>
    <scope>NUCLEOTIDE SEQUENCE [LARGE SCALE GENOMIC DNA]</scope>
    <source>
        <strain evidence="2 3">PG-2018a</strain>
    </source>
</reference>
<protein>
    <recommendedName>
        <fullName evidence="4">Ecp2 effector protein domain-containing protein</fullName>
    </recommendedName>
</protein>
<name>A0A5Q4BCF1_9PEZI</name>
<gene>
    <name evidence="2" type="ORF">CSHISOI_10796</name>
</gene>
<organism evidence="2 3">
    <name type="scientific">Colletotrichum shisoi</name>
    <dbReference type="NCBI Taxonomy" id="2078593"/>
    <lineage>
        <taxon>Eukaryota</taxon>
        <taxon>Fungi</taxon>
        <taxon>Dikarya</taxon>
        <taxon>Ascomycota</taxon>
        <taxon>Pezizomycotina</taxon>
        <taxon>Sordariomycetes</taxon>
        <taxon>Hypocreomycetidae</taxon>
        <taxon>Glomerellales</taxon>
        <taxon>Glomerellaceae</taxon>
        <taxon>Colletotrichum</taxon>
        <taxon>Colletotrichum destructivum species complex</taxon>
    </lineage>
</organism>
<keyword evidence="1" id="KW-0732">Signal</keyword>
<evidence type="ECO:0000313" key="2">
    <source>
        <dbReference type="EMBL" id="TQN64628.1"/>
    </source>
</evidence>
<evidence type="ECO:0008006" key="4">
    <source>
        <dbReference type="Google" id="ProtNLM"/>
    </source>
</evidence>
<dbReference type="EMBL" id="PUHP01002184">
    <property type="protein sequence ID" value="TQN64628.1"/>
    <property type="molecule type" value="Genomic_DNA"/>
</dbReference>
<feature type="non-terminal residue" evidence="2">
    <location>
        <position position="163"/>
    </location>
</feature>
<dbReference type="AlphaFoldDB" id="A0A5Q4BCF1"/>
<accession>A0A5Q4BCF1</accession>
<feature type="signal peptide" evidence="1">
    <location>
        <begin position="1"/>
        <end position="19"/>
    </location>
</feature>
<sequence>MKFCKLQVLPCLALGQLCASTTIDVREFAPRGEPIEAYRDNYGSDMCLQVSCDVRVCAKKSEEALAVASSGVGLIVGPDCTGWQKDTLKKVPPETDETICSEGLELYEGILMVWRAWNNVSLKKNFTTEFVKWEDFMGAQCHGTKDVKCQRGGVKMGPDPNVR</sequence>
<feature type="chain" id="PRO_5024802747" description="Ecp2 effector protein domain-containing protein" evidence="1">
    <location>
        <begin position="20"/>
        <end position="163"/>
    </location>
</feature>